<name>A0A7K1HH36_9BACT</name>
<dbReference type="InterPro" id="IPR012944">
    <property type="entry name" value="SusD_RagB_dom"/>
</dbReference>
<dbReference type="InterPro" id="IPR033985">
    <property type="entry name" value="SusD-like_N"/>
</dbReference>
<reference evidence="9 10" key="1">
    <citation type="journal article" date="2019" name="Nat. Med.">
        <title>A library of human gut bacterial isolates paired with longitudinal multiomics data enables mechanistic microbiome research.</title>
        <authorList>
            <person name="Poyet M."/>
            <person name="Groussin M."/>
            <person name="Gibbons S.M."/>
            <person name="Avila-Pacheco J."/>
            <person name="Jiang X."/>
            <person name="Kearney S.M."/>
            <person name="Perrotta A.R."/>
            <person name="Berdy B."/>
            <person name="Zhao S."/>
            <person name="Lieberman T.D."/>
            <person name="Swanson P.K."/>
            <person name="Smith M."/>
            <person name="Roesemann S."/>
            <person name="Alexander J.E."/>
            <person name="Rich S.A."/>
            <person name="Livny J."/>
            <person name="Vlamakis H."/>
            <person name="Clish C."/>
            <person name="Bullock K."/>
            <person name="Deik A."/>
            <person name="Scott J."/>
            <person name="Pierce K.A."/>
            <person name="Xavier R.J."/>
            <person name="Alm E.J."/>
        </authorList>
    </citation>
    <scope>NUCLEOTIDE SEQUENCE [LARGE SCALE GENOMIC DNA]</scope>
    <source>
        <strain evidence="9 10">BIOML-A25</strain>
    </source>
</reference>
<evidence type="ECO:0000256" key="6">
    <source>
        <dbReference type="SAM" id="SignalP"/>
    </source>
</evidence>
<feature type="signal peptide" evidence="6">
    <location>
        <begin position="1"/>
        <end position="21"/>
    </location>
</feature>
<evidence type="ECO:0000313" key="9">
    <source>
        <dbReference type="EMBL" id="MTU30426.1"/>
    </source>
</evidence>
<evidence type="ECO:0000256" key="2">
    <source>
        <dbReference type="ARBA" id="ARBA00006275"/>
    </source>
</evidence>
<comment type="subcellular location">
    <subcellularLocation>
        <location evidence="1">Cell outer membrane</location>
    </subcellularLocation>
</comment>
<comment type="caution">
    <text evidence="9">The sequence shown here is derived from an EMBL/GenBank/DDBJ whole genome shotgun (WGS) entry which is preliminary data.</text>
</comment>
<evidence type="ECO:0000259" key="7">
    <source>
        <dbReference type="Pfam" id="PF07980"/>
    </source>
</evidence>
<evidence type="ECO:0000313" key="10">
    <source>
        <dbReference type="Proteomes" id="UP000437446"/>
    </source>
</evidence>
<dbReference type="RefSeq" id="WP_129943770.1">
    <property type="nucleotide sequence ID" value="NZ_JBCOLY010000002.1"/>
</dbReference>
<feature type="domain" description="SusD-like N-terminal" evidence="8">
    <location>
        <begin position="76"/>
        <end position="225"/>
    </location>
</feature>
<feature type="domain" description="RagB/SusD" evidence="7">
    <location>
        <begin position="315"/>
        <end position="570"/>
    </location>
</feature>
<dbReference type="EMBL" id="WNCR01000008">
    <property type="protein sequence ID" value="MTU30426.1"/>
    <property type="molecule type" value="Genomic_DNA"/>
</dbReference>
<feature type="chain" id="PRO_5029784582" evidence="6">
    <location>
        <begin position="22"/>
        <end position="570"/>
    </location>
</feature>
<dbReference type="PROSITE" id="PS51257">
    <property type="entry name" value="PROKAR_LIPOPROTEIN"/>
    <property type="match status" value="1"/>
</dbReference>
<keyword evidence="5" id="KW-0998">Cell outer membrane</keyword>
<evidence type="ECO:0000256" key="1">
    <source>
        <dbReference type="ARBA" id="ARBA00004442"/>
    </source>
</evidence>
<accession>A0A7K1HH36</accession>
<proteinExistence type="inferred from homology"/>
<dbReference type="SUPFAM" id="SSF48452">
    <property type="entry name" value="TPR-like"/>
    <property type="match status" value="1"/>
</dbReference>
<keyword evidence="3 6" id="KW-0732">Signal</keyword>
<dbReference type="InterPro" id="IPR011990">
    <property type="entry name" value="TPR-like_helical_dom_sf"/>
</dbReference>
<dbReference type="AlphaFoldDB" id="A0A7K1HH36"/>
<dbReference type="Pfam" id="PF07980">
    <property type="entry name" value="SusD_RagB"/>
    <property type="match status" value="1"/>
</dbReference>
<evidence type="ECO:0000256" key="4">
    <source>
        <dbReference type="ARBA" id="ARBA00023136"/>
    </source>
</evidence>
<protein>
    <submittedName>
        <fullName evidence="9">RagB/SusD family nutrient uptake outer membrane protein</fullName>
    </submittedName>
</protein>
<evidence type="ECO:0000259" key="8">
    <source>
        <dbReference type="Pfam" id="PF14322"/>
    </source>
</evidence>
<evidence type="ECO:0000256" key="3">
    <source>
        <dbReference type="ARBA" id="ARBA00022729"/>
    </source>
</evidence>
<dbReference type="Gene3D" id="1.25.40.390">
    <property type="match status" value="1"/>
</dbReference>
<dbReference type="GO" id="GO:0009279">
    <property type="term" value="C:cell outer membrane"/>
    <property type="evidence" value="ECO:0007669"/>
    <property type="project" value="UniProtKB-SubCell"/>
</dbReference>
<organism evidence="9 10">
    <name type="scientific">Parabacteroides merdae</name>
    <dbReference type="NCBI Taxonomy" id="46503"/>
    <lineage>
        <taxon>Bacteria</taxon>
        <taxon>Pseudomonadati</taxon>
        <taxon>Bacteroidota</taxon>
        <taxon>Bacteroidia</taxon>
        <taxon>Bacteroidales</taxon>
        <taxon>Tannerellaceae</taxon>
        <taxon>Parabacteroides</taxon>
    </lineage>
</organism>
<gene>
    <name evidence="9" type="ORF">GMD66_14630</name>
</gene>
<comment type="similarity">
    <text evidence="2">Belongs to the SusD family.</text>
</comment>
<sequence length="570" mass="65703">MKTIKYLCLGLLLSGSLTSCYDLLTEEPKDFLTPDNSYTSKAGFESALGNVYKDIRNHFYAESDAIDNYALLAGTDIDLYMKHWNKGGPYFEYYYWNQLNGDNGMSKTWWQRFYSYIFSCNAIIERADADAAHWNSEADKNAIVGEAKFLRAFAYRFLANMWGTAPLVLEETKDPCFDYTNSTQEQLYKQCKEDLEFAIQYMPDIDDQKGGRASKVAASHLLSEILIGLKDYDGAIKAASDVINNQAMHLMTERFGKLKDFQFQGYDYKGEEEPWGDVWWDLFREGNFNRVEGNTECIWNVQFDWQIDGGGNVGQWGGNQVMERWFSPTWWNRKDVDGNRNHMRSLLSGRPSAAAFATDYMGKQIWEYKGDWDRDMRNSQYNIKRVHYWTNPNGRFYGQPMTAETMATPAEMDYQAPMLMKFVSDVPHGQFQDAESGQWHDNGRTYKDWYIMRLPETYLLRAEAYMNKGDLAAAAQDINVVRGRAHATPVAAGDVNIELILDERARELCMEEFRINTLMRTNKLVDHLKMYNPQVKLQGYALDGHLNKLPIPNSEIEANKEGGLVQNPGY</sequence>
<keyword evidence="4" id="KW-0472">Membrane</keyword>
<dbReference type="Pfam" id="PF14322">
    <property type="entry name" value="SusD-like_3"/>
    <property type="match status" value="1"/>
</dbReference>
<dbReference type="Proteomes" id="UP000437446">
    <property type="component" value="Unassembled WGS sequence"/>
</dbReference>
<evidence type="ECO:0000256" key="5">
    <source>
        <dbReference type="ARBA" id="ARBA00023237"/>
    </source>
</evidence>